<comment type="pathway">
    <text evidence="9">Amino-acid biosynthesis; L-arginine biosynthesis; N(2)-acetyl-L-ornithine from L-glutamate: step 1/4.</text>
</comment>
<keyword evidence="4 9" id="KW-0808">Transferase</keyword>
<reference evidence="11" key="1">
    <citation type="submission" date="2023-06" db="EMBL/GenBank/DDBJ databases">
        <title>Black Yeasts Isolated from many extreme environments.</title>
        <authorList>
            <person name="Coleine C."/>
            <person name="Stajich J.E."/>
            <person name="Selbmann L."/>
        </authorList>
    </citation>
    <scope>NUCLEOTIDE SEQUENCE</scope>
    <source>
        <strain evidence="11">CCFEE 5200</strain>
    </source>
</reference>
<feature type="binding site" evidence="9">
    <location>
        <position position="602"/>
    </location>
    <ligand>
        <name>substrate</name>
    </ligand>
</feature>
<keyword evidence="3 9" id="KW-0028">Amino-acid biosynthesis</keyword>
<dbReference type="FunFam" id="3.60.70.12:FF:000002">
    <property type="entry name" value="Arginine biosynthesis bifunctional protein ArgJ, mitochondrial"/>
    <property type="match status" value="1"/>
</dbReference>
<comment type="subcellular location">
    <subcellularLocation>
        <location evidence="9">Mitochondrion matrix</location>
    </subcellularLocation>
</comment>
<dbReference type="HAMAP" id="MF_01106">
    <property type="entry name" value="ArgJ"/>
    <property type="match status" value="1"/>
</dbReference>
<evidence type="ECO:0000256" key="6">
    <source>
        <dbReference type="ARBA" id="ARBA00023128"/>
    </source>
</evidence>
<feature type="site" description="Involved in the stabilization of negative charge on the oxyanion by the formation of the oxyanion hole" evidence="9">
    <location>
        <position position="254"/>
    </location>
</feature>
<feature type="active site" description="Nucleophile" evidence="9">
    <location>
        <position position="332"/>
    </location>
</feature>
<feature type="binding site" evidence="9">
    <location>
        <position position="292"/>
    </location>
    <ligand>
        <name>substrate</name>
    </ligand>
</feature>
<dbReference type="EC" id="2.3.1.35" evidence="9"/>
<dbReference type="EC" id="2.3.1.1" evidence="9"/>
<evidence type="ECO:0000313" key="12">
    <source>
        <dbReference type="Proteomes" id="UP001175353"/>
    </source>
</evidence>
<evidence type="ECO:0000256" key="7">
    <source>
        <dbReference type="ARBA" id="ARBA00023268"/>
    </source>
</evidence>
<evidence type="ECO:0000256" key="3">
    <source>
        <dbReference type="ARBA" id="ARBA00022605"/>
    </source>
</evidence>
<dbReference type="EMBL" id="JAUJLE010000049">
    <property type="protein sequence ID" value="KAK0996303.1"/>
    <property type="molecule type" value="Genomic_DNA"/>
</dbReference>
<evidence type="ECO:0000256" key="5">
    <source>
        <dbReference type="ARBA" id="ARBA00022813"/>
    </source>
</evidence>
<sequence length="607" mass="65779">MARCGGAAYHAIRMTDEYAKGDQLLYAEDQQDVTCIRQCLAKNVHLSRYYDSNNGTPYKFDSQLPEVLGCLRTNSRKPYWRDLLSRRSLPGDSHIAAMAPRTSGFKRTLSAAIQVRSYSAPTERTIPAAKQKYVPTTGSYPKGFLVGTSHAGVKASNTSNDDITMVVSDRLCTAGGVFTKNIFKAAPVQVSRRSLKQMANEGFRGVIVNSGCANAVTGKLGFEHAHIMARETDQCFGDVPGDEVPPRTLIMSTGVIGQRLPIDKITAAIPKAHGALGSSHEHWLNAAKAICTTDTFPKLLSRTFRLPSHPDTEYSIAGMTKGAGMIHPNMATLLGIICTDVKIAPSAVDSMLRYATNRTFNCISIDGDTSTNDTVTLFANGAAAPKGTQPLNLPPSLKPPPGAKNAVSPSSPRQKDPPNRDTEAFTTVLAAFMTDLAKLVVRDGEGATKFVTIRVRSDVSYFVAKRAAVSIARSALVKTALYGKDANWGRILCAIGYAPGIMHDTGLPIIRSIGEGDARLVEPERTSVSFVPADGSEELKLVVRGEPEVVDEGRAKEILEMEDLEILVRLDDGPVPKGSERRTQHEAVFWTCDFSHEYVTINGDYRT</sequence>
<dbReference type="PANTHER" id="PTHR23100">
    <property type="entry name" value="ARGININE BIOSYNTHESIS BIFUNCTIONAL PROTEIN ARGJ"/>
    <property type="match status" value="1"/>
</dbReference>
<evidence type="ECO:0000256" key="8">
    <source>
        <dbReference type="ARBA" id="ARBA00023315"/>
    </source>
</evidence>
<feature type="binding site" evidence="9">
    <location>
        <position position="321"/>
    </location>
    <ligand>
        <name>substrate</name>
    </ligand>
</feature>
<dbReference type="GO" id="GO:0005759">
    <property type="term" value="C:mitochondrial matrix"/>
    <property type="evidence" value="ECO:0007669"/>
    <property type="project" value="UniProtKB-SubCell"/>
</dbReference>
<keyword evidence="12" id="KW-1185">Reference proteome</keyword>
<feature type="site" description="Cleavage; by autolysis" evidence="9">
    <location>
        <begin position="331"/>
        <end position="332"/>
    </location>
</feature>
<feature type="chain" id="PRO_5042651172" description="Arginine biosynthesis bifunctional protein ArgJ beta chain" evidence="9">
    <location>
        <begin position="332"/>
        <end position="607"/>
    </location>
</feature>
<dbReference type="SUPFAM" id="SSF56266">
    <property type="entry name" value="DmpA/ArgJ-like"/>
    <property type="match status" value="1"/>
</dbReference>
<comment type="catalytic activity">
    <reaction evidence="9">
        <text>L-glutamate + acetyl-CoA = N-acetyl-L-glutamate + CoA + H(+)</text>
        <dbReference type="Rhea" id="RHEA:24292"/>
        <dbReference type="ChEBI" id="CHEBI:15378"/>
        <dbReference type="ChEBI" id="CHEBI:29985"/>
        <dbReference type="ChEBI" id="CHEBI:44337"/>
        <dbReference type="ChEBI" id="CHEBI:57287"/>
        <dbReference type="ChEBI" id="CHEBI:57288"/>
        <dbReference type="EC" id="2.3.1.1"/>
    </reaction>
</comment>
<comment type="catalytic activity">
    <reaction evidence="9">
        <text>N(2)-acetyl-L-ornithine + L-glutamate = N-acetyl-L-glutamate + L-ornithine</text>
        <dbReference type="Rhea" id="RHEA:15349"/>
        <dbReference type="ChEBI" id="CHEBI:29985"/>
        <dbReference type="ChEBI" id="CHEBI:44337"/>
        <dbReference type="ChEBI" id="CHEBI:46911"/>
        <dbReference type="ChEBI" id="CHEBI:57805"/>
        <dbReference type="EC" id="2.3.1.35"/>
    </reaction>
</comment>
<feature type="binding site" evidence="9">
    <location>
        <position position="332"/>
    </location>
    <ligand>
        <name>substrate</name>
    </ligand>
</feature>
<evidence type="ECO:0000256" key="10">
    <source>
        <dbReference type="SAM" id="MobiDB-lite"/>
    </source>
</evidence>
<dbReference type="GO" id="GO:0006592">
    <property type="term" value="P:ornithine biosynthetic process"/>
    <property type="evidence" value="ECO:0007669"/>
    <property type="project" value="TreeGrafter"/>
</dbReference>
<comment type="similarity">
    <text evidence="1 9">Belongs to the ArgJ family.</text>
</comment>
<dbReference type="AlphaFoldDB" id="A0AAN6KRC6"/>
<proteinExistence type="inferred from homology"/>
<comment type="caution">
    <text evidence="11">The sequence shown here is derived from an EMBL/GenBank/DDBJ whole genome shotgun (WGS) entry which is preliminary data.</text>
</comment>
<evidence type="ECO:0000256" key="4">
    <source>
        <dbReference type="ARBA" id="ARBA00022679"/>
    </source>
</evidence>
<comment type="subunit">
    <text evidence="9">Heterodimer of an alpha and a beta chain.</text>
</comment>
<feature type="binding site" evidence="9">
    <location>
        <position position="607"/>
    </location>
    <ligand>
        <name>substrate</name>
    </ligand>
</feature>
<keyword evidence="2 9" id="KW-0055">Arginine biosynthesis</keyword>
<keyword evidence="7 9" id="KW-0511">Multifunctional enzyme</keyword>
<feature type="binding site" evidence="9">
    <location>
        <position position="445"/>
    </location>
    <ligand>
        <name>substrate</name>
    </ligand>
</feature>
<keyword evidence="6 9" id="KW-0496">Mitochondrion</keyword>
<dbReference type="Gene3D" id="3.30.2330.10">
    <property type="entry name" value="arginine biosynthesis bifunctional protein suprefamily"/>
    <property type="match status" value="1"/>
</dbReference>
<evidence type="ECO:0000256" key="1">
    <source>
        <dbReference type="ARBA" id="ARBA00006774"/>
    </source>
</evidence>
<feature type="compositionally biased region" description="Pro residues" evidence="10">
    <location>
        <begin position="392"/>
        <end position="402"/>
    </location>
</feature>
<comment type="function">
    <text evidence="9">Catalyzes two activities which are involved in the cyclic version of arginine biosynthesis: the synthesis of acetylglutamate from glutamate and acetyl-CoA, and of ornithine by transacetylation between acetylornithine and glutamate.</text>
</comment>
<organism evidence="11 12">
    <name type="scientific">Friedmanniomyces endolithicus</name>
    <dbReference type="NCBI Taxonomy" id="329885"/>
    <lineage>
        <taxon>Eukaryota</taxon>
        <taxon>Fungi</taxon>
        <taxon>Dikarya</taxon>
        <taxon>Ascomycota</taxon>
        <taxon>Pezizomycotina</taxon>
        <taxon>Dothideomycetes</taxon>
        <taxon>Dothideomycetidae</taxon>
        <taxon>Mycosphaerellales</taxon>
        <taxon>Teratosphaeriaceae</taxon>
        <taxon>Friedmanniomyces</taxon>
    </lineage>
</organism>
<name>A0AAN6KRC6_9PEZI</name>
<gene>
    <name evidence="11" type="primary">ECM42_1</name>
    <name evidence="11" type="ORF">LTR91_007002</name>
</gene>
<dbReference type="PANTHER" id="PTHR23100:SF0">
    <property type="entry name" value="ARGININE BIOSYNTHESIS BIFUNCTIONAL PROTEIN ARGJ, MITOCHONDRIAL"/>
    <property type="match status" value="1"/>
</dbReference>
<dbReference type="InterPro" id="IPR016117">
    <property type="entry name" value="ArgJ-like_dom_sf"/>
</dbReference>
<dbReference type="GO" id="GO:0004042">
    <property type="term" value="F:L-glutamate N-acetyltransferase activity"/>
    <property type="evidence" value="ECO:0007669"/>
    <property type="project" value="UniProtKB-UniRule"/>
</dbReference>
<comment type="PTM">
    <text evidence="9">The alpha and beta chains are autoproteolytically processed from a single precursor protein within the mitochondrion.</text>
</comment>
<dbReference type="CDD" id="cd02152">
    <property type="entry name" value="OAT"/>
    <property type="match status" value="1"/>
</dbReference>
<dbReference type="Proteomes" id="UP001175353">
    <property type="component" value="Unassembled WGS sequence"/>
</dbReference>
<accession>A0AAN6KRC6</accession>
<keyword evidence="5 9" id="KW-0068">Autocatalytic cleavage</keyword>
<evidence type="ECO:0000313" key="11">
    <source>
        <dbReference type="EMBL" id="KAK0996303.1"/>
    </source>
</evidence>
<feature type="chain" id="PRO_5042651171" description="Arginine biosynthesis bifunctional protein ArgJ alpha chain" evidence="9">
    <location>
        <begin position="1"/>
        <end position="331"/>
    </location>
</feature>
<protein>
    <recommendedName>
        <fullName evidence="9">Arginine biosynthesis bifunctional protein ArgJ, mitochondrial</fullName>
    </recommendedName>
    <domain>
        <recommendedName>
            <fullName evidence="9">Glutamate N-acetyltransferase</fullName>
            <shortName evidence="9">GAT</shortName>
            <ecNumber evidence="9">2.3.1.35</ecNumber>
        </recommendedName>
        <alternativeName>
            <fullName evidence="9">Ornithine acetyltransferase</fullName>
            <shortName evidence="9">OATase</shortName>
        </alternativeName>
        <alternativeName>
            <fullName evidence="9">Ornithine transacetylase</fullName>
        </alternativeName>
    </domain>
    <domain>
        <recommendedName>
            <fullName evidence="9">Amino-acid acetyltransferase</fullName>
            <ecNumber evidence="9">2.3.1.1</ecNumber>
        </recommendedName>
        <alternativeName>
            <fullName evidence="9">N-acetylglutamate synthase</fullName>
            <shortName evidence="9">AGS</shortName>
        </alternativeName>
    </domain>
    <component>
        <recommendedName>
            <fullName evidence="9">Arginine biosynthesis bifunctional protein ArgJ alpha chain</fullName>
        </recommendedName>
    </component>
    <component>
        <recommendedName>
            <fullName evidence="9">Arginine biosynthesis bifunctional protein ArgJ beta chain</fullName>
        </recommendedName>
    </component>
</protein>
<feature type="site" description="Involved in the stabilization of negative charge on the oxyanion by the formation of the oxyanion hole" evidence="9">
    <location>
        <position position="253"/>
    </location>
</feature>
<dbReference type="GO" id="GO:0006526">
    <property type="term" value="P:L-arginine biosynthetic process"/>
    <property type="evidence" value="ECO:0007669"/>
    <property type="project" value="UniProtKB-UniRule"/>
</dbReference>
<dbReference type="Gene3D" id="3.10.20.340">
    <property type="entry name" value="ArgJ beta chain, C-terminal domain"/>
    <property type="match status" value="1"/>
</dbReference>
<dbReference type="Pfam" id="PF01960">
    <property type="entry name" value="ArgJ"/>
    <property type="match status" value="1"/>
</dbReference>
<dbReference type="GO" id="GO:0004358">
    <property type="term" value="F:L-glutamate N-acetyltransferase activity, acting on acetyl-L-ornithine as donor"/>
    <property type="evidence" value="ECO:0007669"/>
    <property type="project" value="UniProtKB-UniRule"/>
</dbReference>
<dbReference type="InterPro" id="IPR002813">
    <property type="entry name" value="Arg_biosynth_ArgJ"/>
</dbReference>
<dbReference type="InterPro" id="IPR042195">
    <property type="entry name" value="ArgJ_beta_C"/>
</dbReference>
<dbReference type="Gene3D" id="3.60.70.12">
    <property type="entry name" value="L-amino peptidase D-ALA esterase/amidase"/>
    <property type="match status" value="1"/>
</dbReference>
<comment type="pathway">
    <text evidence="9">Amino-acid biosynthesis; L-arginine biosynthesis; L-ornithine and N-acetyl-L-glutamate from L-glutamate and N(2)-acetyl-L-ornithine (cyclic): step 1/1.</text>
</comment>
<feature type="region of interest" description="Disordered" evidence="10">
    <location>
        <begin position="386"/>
        <end position="421"/>
    </location>
</feature>
<evidence type="ECO:0000256" key="2">
    <source>
        <dbReference type="ARBA" id="ARBA00022571"/>
    </source>
</evidence>
<keyword evidence="8 9" id="KW-0012">Acyltransferase</keyword>
<dbReference type="FunFam" id="3.10.20.340:FF:000002">
    <property type="entry name" value="Arginine biosynthesis bifunctional protein ArgJ, mitochondrial"/>
    <property type="match status" value="1"/>
</dbReference>
<evidence type="ECO:0000256" key="9">
    <source>
        <dbReference type="HAMAP-Rule" id="MF_03124"/>
    </source>
</evidence>